<sequence length="103" mass="11791">MMLSVSDHNFLRARIQLLGAMFCLLVDSEAECWLTAPIFCTISRPSTRYACEETTRENSRRLYDRFSSPTIPRNMFASTTAKQHLTALTLLRTWHGYSGLTDP</sequence>
<organism evidence="1 2">
    <name type="scientific">Mycena alexandri</name>
    <dbReference type="NCBI Taxonomy" id="1745969"/>
    <lineage>
        <taxon>Eukaryota</taxon>
        <taxon>Fungi</taxon>
        <taxon>Dikarya</taxon>
        <taxon>Basidiomycota</taxon>
        <taxon>Agaricomycotina</taxon>
        <taxon>Agaricomycetes</taxon>
        <taxon>Agaricomycetidae</taxon>
        <taxon>Agaricales</taxon>
        <taxon>Marasmiineae</taxon>
        <taxon>Mycenaceae</taxon>
        <taxon>Mycena</taxon>
    </lineage>
</organism>
<protein>
    <submittedName>
        <fullName evidence="1">Uncharacterized protein</fullName>
    </submittedName>
</protein>
<evidence type="ECO:0000313" key="1">
    <source>
        <dbReference type="EMBL" id="KAJ7025363.1"/>
    </source>
</evidence>
<evidence type="ECO:0000313" key="2">
    <source>
        <dbReference type="Proteomes" id="UP001218188"/>
    </source>
</evidence>
<dbReference type="AlphaFoldDB" id="A0AAD6SCT9"/>
<proteinExistence type="predicted"/>
<gene>
    <name evidence="1" type="ORF">C8F04DRAFT_1128743</name>
</gene>
<feature type="non-terminal residue" evidence="1">
    <location>
        <position position="103"/>
    </location>
</feature>
<reference evidence="1" key="1">
    <citation type="submission" date="2023-03" db="EMBL/GenBank/DDBJ databases">
        <title>Massive genome expansion in bonnet fungi (Mycena s.s.) driven by repeated elements and novel gene families across ecological guilds.</title>
        <authorList>
            <consortium name="Lawrence Berkeley National Laboratory"/>
            <person name="Harder C.B."/>
            <person name="Miyauchi S."/>
            <person name="Viragh M."/>
            <person name="Kuo A."/>
            <person name="Thoen E."/>
            <person name="Andreopoulos B."/>
            <person name="Lu D."/>
            <person name="Skrede I."/>
            <person name="Drula E."/>
            <person name="Henrissat B."/>
            <person name="Morin E."/>
            <person name="Kohler A."/>
            <person name="Barry K."/>
            <person name="LaButti K."/>
            <person name="Morin E."/>
            <person name="Salamov A."/>
            <person name="Lipzen A."/>
            <person name="Mereny Z."/>
            <person name="Hegedus B."/>
            <person name="Baldrian P."/>
            <person name="Stursova M."/>
            <person name="Weitz H."/>
            <person name="Taylor A."/>
            <person name="Grigoriev I.V."/>
            <person name="Nagy L.G."/>
            <person name="Martin F."/>
            <person name="Kauserud H."/>
        </authorList>
    </citation>
    <scope>NUCLEOTIDE SEQUENCE</scope>
    <source>
        <strain evidence="1">CBHHK200</strain>
    </source>
</reference>
<keyword evidence="2" id="KW-1185">Reference proteome</keyword>
<comment type="caution">
    <text evidence="1">The sequence shown here is derived from an EMBL/GenBank/DDBJ whole genome shotgun (WGS) entry which is preliminary data.</text>
</comment>
<dbReference type="EMBL" id="JARJCM010000154">
    <property type="protein sequence ID" value="KAJ7025363.1"/>
    <property type="molecule type" value="Genomic_DNA"/>
</dbReference>
<name>A0AAD6SCT9_9AGAR</name>
<dbReference type="Proteomes" id="UP001218188">
    <property type="component" value="Unassembled WGS sequence"/>
</dbReference>
<accession>A0AAD6SCT9</accession>